<dbReference type="Pfam" id="PF02096">
    <property type="entry name" value="60KD_IMP"/>
    <property type="match status" value="1"/>
</dbReference>
<organism evidence="12 13">
    <name type="scientific">Desulfonispora thiosulfatigenes DSM 11270</name>
    <dbReference type="NCBI Taxonomy" id="656914"/>
    <lineage>
        <taxon>Bacteria</taxon>
        <taxon>Bacillati</taxon>
        <taxon>Bacillota</taxon>
        <taxon>Clostridia</taxon>
        <taxon>Eubacteriales</taxon>
        <taxon>Peptococcaceae</taxon>
        <taxon>Desulfonispora</taxon>
    </lineage>
</organism>
<dbReference type="PANTHER" id="PTHR12428:SF65">
    <property type="entry name" value="CYTOCHROME C OXIDASE ASSEMBLY PROTEIN COX18, MITOCHONDRIAL"/>
    <property type="match status" value="1"/>
</dbReference>
<dbReference type="EMBL" id="FWWT01000014">
    <property type="protein sequence ID" value="SMB87524.1"/>
    <property type="molecule type" value="Genomic_DNA"/>
</dbReference>
<feature type="domain" description="Membrane insertase YidC/Oxa/ALB C-terminal" evidence="11">
    <location>
        <begin position="28"/>
        <end position="210"/>
    </location>
</feature>
<dbReference type="STRING" id="656914.SAMN00017405_1711"/>
<keyword evidence="6 10" id="KW-1133">Transmembrane helix</keyword>
<evidence type="ECO:0000256" key="8">
    <source>
        <dbReference type="ARBA" id="ARBA00023186"/>
    </source>
</evidence>
<evidence type="ECO:0000313" key="12">
    <source>
        <dbReference type="EMBL" id="SMB87524.1"/>
    </source>
</evidence>
<keyword evidence="13" id="KW-1185">Reference proteome</keyword>
<dbReference type="AlphaFoldDB" id="A0A1W1V3A2"/>
<dbReference type="InterPro" id="IPR001708">
    <property type="entry name" value="YidC/ALB3/OXA1/COX18"/>
</dbReference>
<dbReference type="PANTHER" id="PTHR12428">
    <property type="entry name" value="OXA1"/>
    <property type="match status" value="1"/>
</dbReference>
<keyword evidence="7 10" id="KW-0472">Membrane</keyword>
<keyword evidence="3" id="KW-1003">Cell membrane</keyword>
<keyword evidence="8" id="KW-0143">Chaperone</keyword>
<accession>A0A1W1V3A2</accession>
<comment type="subcellular location">
    <subcellularLocation>
        <location evidence="1">Cell membrane</location>
        <topology evidence="1">Multi-pass membrane protein</topology>
    </subcellularLocation>
    <subcellularLocation>
        <location evidence="9">Membrane</location>
        <topology evidence="9">Multi-pass membrane protein</topology>
    </subcellularLocation>
</comment>
<gene>
    <name evidence="12" type="ORF">SAMN00017405_1711</name>
</gene>
<evidence type="ECO:0000256" key="3">
    <source>
        <dbReference type="ARBA" id="ARBA00022475"/>
    </source>
</evidence>
<evidence type="ECO:0000259" key="11">
    <source>
        <dbReference type="Pfam" id="PF02096"/>
    </source>
</evidence>
<reference evidence="12 13" key="1">
    <citation type="submission" date="2017-04" db="EMBL/GenBank/DDBJ databases">
        <authorList>
            <person name="Afonso C.L."/>
            <person name="Miller P.J."/>
            <person name="Scott M.A."/>
            <person name="Spackman E."/>
            <person name="Goraichik I."/>
            <person name="Dimitrov K.M."/>
            <person name="Suarez D.L."/>
            <person name="Swayne D.E."/>
        </authorList>
    </citation>
    <scope>NUCLEOTIDE SEQUENCE [LARGE SCALE GENOMIC DNA]</scope>
    <source>
        <strain evidence="12 13">DSM 11270</strain>
    </source>
</reference>
<evidence type="ECO:0000256" key="1">
    <source>
        <dbReference type="ARBA" id="ARBA00004651"/>
    </source>
</evidence>
<protein>
    <submittedName>
        <fullName evidence="12">Protein translocase subunit yidC</fullName>
    </submittedName>
</protein>
<dbReference type="OrthoDB" id="9780552at2"/>
<dbReference type="GO" id="GO:0015031">
    <property type="term" value="P:protein transport"/>
    <property type="evidence" value="ECO:0007669"/>
    <property type="project" value="UniProtKB-KW"/>
</dbReference>
<comment type="similarity">
    <text evidence="9">Belongs to the OXA1/ALB3/YidC family.</text>
</comment>
<evidence type="ECO:0000256" key="6">
    <source>
        <dbReference type="ARBA" id="ARBA00022989"/>
    </source>
</evidence>
<feature type="transmembrane region" description="Helical" evidence="10">
    <location>
        <begin position="25"/>
        <end position="47"/>
    </location>
</feature>
<evidence type="ECO:0000256" key="2">
    <source>
        <dbReference type="ARBA" id="ARBA00022448"/>
    </source>
</evidence>
<dbReference type="Proteomes" id="UP000192731">
    <property type="component" value="Unassembled WGS sequence"/>
</dbReference>
<keyword evidence="5" id="KW-0653">Protein transport</keyword>
<name>A0A1W1V3A2_DESTI</name>
<dbReference type="GO" id="GO:0032977">
    <property type="term" value="F:membrane insertase activity"/>
    <property type="evidence" value="ECO:0007669"/>
    <property type="project" value="InterPro"/>
</dbReference>
<keyword evidence="2" id="KW-0813">Transport</keyword>
<keyword evidence="4 9" id="KW-0812">Transmembrane</keyword>
<dbReference type="InterPro" id="IPR028055">
    <property type="entry name" value="YidC/Oxa/ALB_C"/>
</dbReference>
<dbReference type="GO" id="GO:0051205">
    <property type="term" value="P:protein insertion into membrane"/>
    <property type="evidence" value="ECO:0007669"/>
    <property type="project" value="TreeGrafter"/>
</dbReference>
<evidence type="ECO:0000256" key="4">
    <source>
        <dbReference type="ARBA" id="ARBA00022692"/>
    </source>
</evidence>
<evidence type="ECO:0000256" key="9">
    <source>
        <dbReference type="RuleBase" id="RU003945"/>
    </source>
</evidence>
<feature type="transmembrane region" description="Helical" evidence="10">
    <location>
        <begin position="93"/>
        <end position="114"/>
    </location>
</feature>
<evidence type="ECO:0000313" key="13">
    <source>
        <dbReference type="Proteomes" id="UP000192731"/>
    </source>
</evidence>
<dbReference type="PRINTS" id="PR01900">
    <property type="entry name" value="YIDCPROTEIN"/>
</dbReference>
<evidence type="ECO:0000256" key="7">
    <source>
        <dbReference type="ARBA" id="ARBA00023136"/>
    </source>
</evidence>
<sequence length="222" mass="24856">MWNGLVNGVKSIINLLYGFTDTLGVPSYALAIIILTVLLKLALYPLTVKQMTSMKGMQEIQPKVQALQKKYKNDKEKLNKAVMELYQEYNVNPIAGCLPMIVQMPILIALFTALRDFDFVHAAHASFFWIDSLSNPDPYYILPVLVGVATFFQSKLTTPQGGANQQNMALMLYFMPIFIGWISMKFPAGLGLYWVVFNTLGVVQQLIINKKPLAKKGEVSGK</sequence>
<evidence type="ECO:0000256" key="5">
    <source>
        <dbReference type="ARBA" id="ARBA00022927"/>
    </source>
</evidence>
<evidence type="ECO:0000256" key="10">
    <source>
        <dbReference type="SAM" id="Phobius"/>
    </source>
</evidence>
<proteinExistence type="inferred from homology"/>
<dbReference type="GO" id="GO:0005886">
    <property type="term" value="C:plasma membrane"/>
    <property type="evidence" value="ECO:0007669"/>
    <property type="project" value="UniProtKB-SubCell"/>
</dbReference>
<dbReference type="InterPro" id="IPR047196">
    <property type="entry name" value="YidC_ALB_C"/>
</dbReference>
<dbReference type="NCBIfam" id="TIGR03592">
    <property type="entry name" value="yidC_oxa1_cterm"/>
    <property type="match status" value="1"/>
</dbReference>
<dbReference type="PRINTS" id="PR00701">
    <property type="entry name" value="60KDINNERMP"/>
</dbReference>
<dbReference type="CDD" id="cd20070">
    <property type="entry name" value="5TM_YidC_Alb3"/>
    <property type="match status" value="1"/>
</dbReference>